<name>A0ABR1YGB1_9PEZI</name>
<evidence type="ECO:0000313" key="3">
    <source>
        <dbReference type="Proteomes" id="UP001492380"/>
    </source>
</evidence>
<comment type="caution">
    <text evidence="2">The sequence shown here is derived from an EMBL/GenBank/DDBJ whole genome shotgun (WGS) entry which is preliminary data.</text>
</comment>
<reference evidence="2 3" key="1">
    <citation type="submission" date="2024-04" db="EMBL/GenBank/DDBJ databases">
        <title>Phyllosticta paracitricarpa is synonymous to the EU quarantine fungus P. citricarpa based on phylogenomic analyses.</title>
        <authorList>
            <consortium name="Lawrence Berkeley National Laboratory"/>
            <person name="Van Ingen-Buijs V.A."/>
            <person name="Van Westerhoven A.C."/>
            <person name="Haridas S."/>
            <person name="Skiadas P."/>
            <person name="Martin F."/>
            <person name="Groenewald J.Z."/>
            <person name="Crous P.W."/>
            <person name="Seidl M.F."/>
        </authorList>
    </citation>
    <scope>NUCLEOTIDE SEQUENCE [LARGE SCALE GENOMIC DNA]</scope>
    <source>
        <strain evidence="2 3">CBS 123374</strain>
    </source>
</reference>
<keyword evidence="3" id="KW-1185">Reference proteome</keyword>
<evidence type="ECO:0000256" key="1">
    <source>
        <dbReference type="SAM" id="MobiDB-lite"/>
    </source>
</evidence>
<dbReference type="EMBL" id="JBBWRZ010000009">
    <property type="protein sequence ID" value="KAK8229066.1"/>
    <property type="molecule type" value="Genomic_DNA"/>
</dbReference>
<evidence type="ECO:0000313" key="2">
    <source>
        <dbReference type="EMBL" id="KAK8229066.1"/>
    </source>
</evidence>
<organism evidence="2 3">
    <name type="scientific">Phyllosticta capitalensis</name>
    <dbReference type="NCBI Taxonomy" id="121624"/>
    <lineage>
        <taxon>Eukaryota</taxon>
        <taxon>Fungi</taxon>
        <taxon>Dikarya</taxon>
        <taxon>Ascomycota</taxon>
        <taxon>Pezizomycotina</taxon>
        <taxon>Dothideomycetes</taxon>
        <taxon>Dothideomycetes incertae sedis</taxon>
        <taxon>Botryosphaeriales</taxon>
        <taxon>Phyllostictaceae</taxon>
        <taxon>Phyllosticta</taxon>
    </lineage>
</organism>
<proteinExistence type="predicted"/>
<sequence length="200" mass="22849">MKKTIYPSTHWNLVHAQVDPVSGRCGCRGTVPIRRTSSDTTVGLFFPRCREPKRPRGRWVLSTHLATVKLALARGVEVSQKAYPRSTNQAGKKKGKRPTNATYHPSSSQRPQSNASMLQYLERPHQMIIEDDFPCTTQTRATKQATPLGRHQPYLKRGFRSLLLWRCQLPCYLPFFLLLRADSSLPNFCFFRLAPSFPFS</sequence>
<gene>
    <name evidence="2" type="ORF">HDK90DRAFT_493011</name>
</gene>
<protein>
    <submittedName>
        <fullName evidence="2">Uncharacterized protein</fullName>
    </submittedName>
</protein>
<feature type="compositionally biased region" description="Polar residues" evidence="1">
    <location>
        <begin position="99"/>
        <end position="114"/>
    </location>
</feature>
<feature type="region of interest" description="Disordered" evidence="1">
    <location>
        <begin position="81"/>
        <end position="114"/>
    </location>
</feature>
<accession>A0ABR1YGB1</accession>
<dbReference type="Proteomes" id="UP001492380">
    <property type="component" value="Unassembled WGS sequence"/>
</dbReference>